<reference evidence="1" key="1">
    <citation type="journal article" date="2011" name="PLoS Biol.">
        <title>Gene gain and loss during evolution of obligate parasitism in the white rust pathogen of Arabidopsis thaliana.</title>
        <authorList>
            <person name="Kemen E."/>
            <person name="Gardiner A."/>
            <person name="Schultz-Larsen T."/>
            <person name="Kemen A.C."/>
            <person name="Balmuth A.L."/>
            <person name="Robert-Seilaniantz A."/>
            <person name="Bailey K."/>
            <person name="Holub E."/>
            <person name="Studholme D.J."/>
            <person name="Maclean D."/>
            <person name="Jones J.D."/>
        </authorList>
    </citation>
    <scope>NUCLEOTIDE SEQUENCE</scope>
</reference>
<protein>
    <submittedName>
        <fullName evidence="1">AlNc14C216G9017 protein</fullName>
    </submittedName>
</protein>
<evidence type="ECO:0000313" key="1">
    <source>
        <dbReference type="EMBL" id="CCA23980.1"/>
    </source>
</evidence>
<organism evidence="1">
    <name type="scientific">Albugo laibachii Nc14</name>
    <dbReference type="NCBI Taxonomy" id="890382"/>
    <lineage>
        <taxon>Eukaryota</taxon>
        <taxon>Sar</taxon>
        <taxon>Stramenopiles</taxon>
        <taxon>Oomycota</taxon>
        <taxon>Peronosporomycetes</taxon>
        <taxon>Albuginales</taxon>
        <taxon>Albuginaceae</taxon>
        <taxon>Albugo</taxon>
    </lineage>
</organism>
<accession>F0WRL6</accession>
<name>F0WRL6_9STRA</name>
<dbReference type="AlphaFoldDB" id="F0WRL6"/>
<reference evidence="1" key="2">
    <citation type="submission" date="2011-02" db="EMBL/GenBank/DDBJ databases">
        <authorList>
            <person name="MacLean D."/>
        </authorList>
    </citation>
    <scope>NUCLEOTIDE SEQUENCE</scope>
</reference>
<proteinExistence type="predicted"/>
<sequence>MRELLRRMRAFLNEWRLHPQDWEQVLPTVWQILNQSSSPSIGNISPDNAMTGIPAVSLVAQIVACETPLLVTSMAAVMQTQHDTISSTQASLVDLHKNSAAVNRKRGEQERDFVQSKPGVFIA</sequence>
<dbReference type="EMBL" id="FR824261">
    <property type="protein sequence ID" value="CCA23980.1"/>
    <property type="molecule type" value="Genomic_DNA"/>
</dbReference>
<dbReference type="HOGENOM" id="CLU_164361_0_0_1"/>
<gene>
    <name evidence="1" type="primary">AlNc14C216G9017</name>
    <name evidence="1" type="ORF">ALNC14_101240</name>
</gene>